<dbReference type="Proteomes" id="UP001324380">
    <property type="component" value="Chromosome"/>
</dbReference>
<evidence type="ECO:0000313" key="1">
    <source>
        <dbReference type="EMBL" id="WPU91794.1"/>
    </source>
</evidence>
<gene>
    <name evidence="1" type="ORF">SNE25_20975</name>
</gene>
<evidence type="ECO:0000313" key="2">
    <source>
        <dbReference type="Proteomes" id="UP001324380"/>
    </source>
</evidence>
<keyword evidence="2" id="KW-1185">Reference proteome</keyword>
<dbReference type="RefSeq" id="WP_321560960.1">
    <property type="nucleotide sequence ID" value="NZ_CP139558.1"/>
</dbReference>
<accession>A0ABZ0TGC6</accession>
<name>A0ABZ0TGC6_9SPHI</name>
<proteinExistence type="predicted"/>
<reference evidence="1 2" key="1">
    <citation type="submission" date="2023-11" db="EMBL/GenBank/DDBJ databases">
        <title>Analysis of the Genomes of Mucilaginibacter gossypii cycad 4 and M. sabulilitoris SNA2: microbes with the potential for plant growth promotion.</title>
        <authorList>
            <person name="Hirsch A.M."/>
            <person name="Humm E."/>
            <person name="Rubbi M."/>
            <person name="Del Vecchio G."/>
            <person name="Ha S.M."/>
            <person name="Pellegrini M."/>
            <person name="Gunsalus R.P."/>
        </authorList>
    </citation>
    <scope>NUCLEOTIDE SEQUENCE [LARGE SCALE GENOMIC DNA]</scope>
    <source>
        <strain evidence="1 2">SNA2</strain>
    </source>
</reference>
<organism evidence="1 2">
    <name type="scientific">Mucilaginibacter sabulilitoris</name>
    <dbReference type="NCBI Taxonomy" id="1173583"/>
    <lineage>
        <taxon>Bacteria</taxon>
        <taxon>Pseudomonadati</taxon>
        <taxon>Bacteroidota</taxon>
        <taxon>Sphingobacteriia</taxon>
        <taxon>Sphingobacteriales</taxon>
        <taxon>Sphingobacteriaceae</taxon>
        <taxon>Mucilaginibacter</taxon>
    </lineage>
</organism>
<dbReference type="EMBL" id="CP139558">
    <property type="protein sequence ID" value="WPU91794.1"/>
    <property type="molecule type" value="Genomic_DNA"/>
</dbReference>
<sequence>MKNSFDMVTDVRSLINVAAVTTLLEGGNIYPDARPTGRAGKIDIVVNALGINNLPFQKGTPNINVYAPNVKTTQPDGSVQYLPNYVKLNVITKAIIPLVEAQYRETFNTQITDPGTLLKDADGNWFVSMQLGYESYNKYYNNF</sequence>
<protein>
    <submittedName>
        <fullName evidence="1">Uncharacterized protein</fullName>
    </submittedName>
</protein>